<dbReference type="PANTHER" id="PTHR42896:SF2">
    <property type="entry name" value="CBBY-LIKE PROTEIN"/>
    <property type="match status" value="1"/>
</dbReference>
<dbReference type="InterPro" id="IPR023198">
    <property type="entry name" value="PGP-like_dom2"/>
</dbReference>
<dbReference type="SUPFAM" id="SSF56784">
    <property type="entry name" value="HAD-like"/>
    <property type="match status" value="1"/>
</dbReference>
<dbReference type="SFLD" id="SFLDG01129">
    <property type="entry name" value="C1.5:_HAD__Beta-PGM__Phosphata"/>
    <property type="match status" value="1"/>
</dbReference>
<gene>
    <name evidence="1" type="ORF">Q8X39_18085</name>
</gene>
<organism evidence="1 2">
    <name type="scientific">Leptothrix discophora</name>
    <dbReference type="NCBI Taxonomy" id="89"/>
    <lineage>
        <taxon>Bacteria</taxon>
        <taxon>Pseudomonadati</taxon>
        <taxon>Pseudomonadota</taxon>
        <taxon>Betaproteobacteria</taxon>
        <taxon>Burkholderiales</taxon>
        <taxon>Sphaerotilaceae</taxon>
        <taxon>Leptothrix</taxon>
    </lineage>
</organism>
<dbReference type="Gene3D" id="3.40.50.1000">
    <property type="entry name" value="HAD superfamily/HAD-like"/>
    <property type="match status" value="1"/>
</dbReference>
<proteinExistence type="predicted"/>
<dbReference type="Proteomes" id="UP001235760">
    <property type="component" value="Unassembled WGS sequence"/>
</dbReference>
<dbReference type="NCBIfam" id="TIGR01509">
    <property type="entry name" value="HAD-SF-IA-v3"/>
    <property type="match status" value="1"/>
</dbReference>
<dbReference type="InterPro" id="IPR036412">
    <property type="entry name" value="HAD-like_sf"/>
</dbReference>
<dbReference type="InterPro" id="IPR044999">
    <property type="entry name" value="CbbY-like"/>
</dbReference>
<comment type="caution">
    <text evidence="1">The sequence shown here is derived from an EMBL/GenBank/DDBJ whole genome shotgun (WGS) entry which is preliminary data.</text>
</comment>
<dbReference type="InterPro" id="IPR023214">
    <property type="entry name" value="HAD_sf"/>
</dbReference>
<dbReference type="RefSeq" id="WP_305751092.1">
    <property type="nucleotide sequence ID" value="NZ_JAUZEE010000012.1"/>
</dbReference>
<dbReference type="Gene3D" id="1.10.150.240">
    <property type="entry name" value="Putative phosphatase, domain 2"/>
    <property type="match status" value="1"/>
</dbReference>
<dbReference type="GO" id="GO:0016787">
    <property type="term" value="F:hydrolase activity"/>
    <property type="evidence" value="ECO:0007669"/>
    <property type="project" value="UniProtKB-KW"/>
</dbReference>
<dbReference type="SFLD" id="SFLDS00003">
    <property type="entry name" value="Haloacid_Dehalogenase"/>
    <property type="match status" value="1"/>
</dbReference>
<evidence type="ECO:0000313" key="1">
    <source>
        <dbReference type="EMBL" id="MDP4302552.1"/>
    </source>
</evidence>
<dbReference type="Pfam" id="PF00702">
    <property type="entry name" value="Hydrolase"/>
    <property type="match status" value="1"/>
</dbReference>
<keyword evidence="1" id="KW-0378">Hydrolase</keyword>
<accession>A0ABT9G8D3</accession>
<keyword evidence="2" id="KW-1185">Reference proteome</keyword>
<dbReference type="EMBL" id="JAUZEE010000012">
    <property type="protein sequence ID" value="MDP4302552.1"/>
    <property type="molecule type" value="Genomic_DNA"/>
</dbReference>
<dbReference type="InterPro" id="IPR006439">
    <property type="entry name" value="HAD-SF_hydro_IA"/>
</dbReference>
<dbReference type="PANTHER" id="PTHR42896">
    <property type="entry name" value="XYLULOSE-1,5-BISPHOSPHATE (XUBP) PHOSPHATASE"/>
    <property type="match status" value="1"/>
</dbReference>
<protein>
    <submittedName>
        <fullName evidence="1">HAD-IA family hydrolase</fullName>
    </submittedName>
</protein>
<reference evidence="1 2" key="1">
    <citation type="submission" date="2023-08" db="EMBL/GenBank/DDBJ databases">
        <authorList>
            <person name="Roldan D.M."/>
            <person name="Menes R.J."/>
        </authorList>
    </citation>
    <scope>NUCLEOTIDE SEQUENCE [LARGE SCALE GENOMIC DNA]</scope>
    <source>
        <strain evidence="1 2">CCM 2812</strain>
    </source>
</reference>
<sequence length="256" mass="27505">MRGLRALLWDVDGTLAETERDGHLVAFNLAFAALGLPWRWDEARYAGLLRVTGGRERLLRDMADRADAPADPAGREALARELHRIKNLRYAEQVDAGLVQPRPGVLRLIAEARAAGARQAIVTTTSRANVDALLARMLGPDWRDTFTACVCGEDVERKKPDPQAHRLALAQLGLGADPRHEALALEDSEVGLQAADAAGLAVLLTPSVFFPATPDSRARAWACCADLAQGGAMFSGAVSWAGLCEQAGRRALRRGA</sequence>
<evidence type="ECO:0000313" key="2">
    <source>
        <dbReference type="Proteomes" id="UP001235760"/>
    </source>
</evidence>
<name>A0ABT9G8D3_LEPDI</name>